<feature type="domain" description="Zn(2)-C6 fungal-type" evidence="3">
    <location>
        <begin position="90"/>
        <end position="120"/>
    </location>
</feature>
<feature type="region of interest" description="Disordered" evidence="2">
    <location>
        <begin position="166"/>
        <end position="219"/>
    </location>
</feature>
<dbReference type="EMBL" id="KZ678128">
    <property type="protein sequence ID" value="PSN73817.1"/>
    <property type="molecule type" value="Genomic_DNA"/>
</dbReference>
<dbReference type="Gene3D" id="4.10.240.10">
    <property type="entry name" value="Zn(2)-C6 fungal-type DNA-binding domain"/>
    <property type="match status" value="1"/>
</dbReference>
<reference evidence="4 5" key="1">
    <citation type="journal article" date="2018" name="Front. Microbiol.">
        <title>Genome-Wide Analysis of Corynespora cassiicola Leaf Fall Disease Putative Effectors.</title>
        <authorList>
            <person name="Lopez D."/>
            <person name="Ribeiro S."/>
            <person name="Label P."/>
            <person name="Fumanal B."/>
            <person name="Venisse J.S."/>
            <person name="Kohler A."/>
            <person name="de Oliveira R.R."/>
            <person name="Labutti K."/>
            <person name="Lipzen A."/>
            <person name="Lail K."/>
            <person name="Bauer D."/>
            <person name="Ohm R.A."/>
            <person name="Barry K.W."/>
            <person name="Spatafora J."/>
            <person name="Grigoriev I.V."/>
            <person name="Martin F.M."/>
            <person name="Pujade-Renaud V."/>
        </authorList>
    </citation>
    <scope>NUCLEOTIDE SEQUENCE [LARGE SCALE GENOMIC DNA]</scope>
    <source>
        <strain evidence="4 5">Philippines</strain>
    </source>
</reference>
<proteinExistence type="predicted"/>
<gene>
    <name evidence="4" type="ORF">BS50DRAFT_627212</name>
</gene>
<feature type="compositionally biased region" description="Low complexity" evidence="2">
    <location>
        <begin position="205"/>
        <end position="216"/>
    </location>
</feature>
<dbReference type="SUPFAM" id="SSF57701">
    <property type="entry name" value="Zn2/Cys6 DNA-binding domain"/>
    <property type="match status" value="1"/>
</dbReference>
<dbReference type="AlphaFoldDB" id="A0A2T2P824"/>
<dbReference type="PANTHER" id="PTHR37012:SF2">
    <property type="entry name" value="BZIP DOMAIN-CONTAINING PROTEIN-RELATED"/>
    <property type="match status" value="1"/>
</dbReference>
<dbReference type="STRING" id="1448308.A0A2T2P824"/>
<evidence type="ECO:0000256" key="1">
    <source>
        <dbReference type="ARBA" id="ARBA00023242"/>
    </source>
</evidence>
<dbReference type="InterPro" id="IPR021833">
    <property type="entry name" value="DUF3425"/>
</dbReference>
<evidence type="ECO:0000259" key="3">
    <source>
        <dbReference type="PROSITE" id="PS50048"/>
    </source>
</evidence>
<dbReference type="InterPro" id="IPR001138">
    <property type="entry name" value="Zn2Cys6_DnaBD"/>
</dbReference>
<evidence type="ECO:0000313" key="4">
    <source>
        <dbReference type="EMBL" id="PSN73817.1"/>
    </source>
</evidence>
<sequence>MTAPRSRNEAFFEDDRSASSHQPWAAYMDPKEPIPALVAALFAWTRPLSCLTHGYTASIMWQPIAPAAGQSNGRSQQPPALKKARNVSVACTECRKSKAKCDGARPRCLRCRQNQQSCTWDAPAGLTRSQRLRYQKEARSRKLEDLEQLFDSLTTSSEEEAINTLRKLRTEANTPSTQKTSPDSSESPRPMLPEPLSNIQQGEISPSAPAGHAPPAFISLHGSEENQDFLSLLFKRDDFLVDETEALMDATSFAETIDPSLLHLVGHNPSTLASSQNHVMAPTTRNAYEPRRPVPTPLQNRQSTVAMINLHPNLQNLFGNLPLSNALKANNYPPHVQQNQINNLSVPMWAMRAEFNNQVPCPSYDFTCFTSMYIFWYLMRWMIYPSPETYSEMPEWLRPTPNQLFMPHNSISDFIVWPAFRELTVQLPSMQERLGWMMEICINIRCDWPGTTEQALTRNLYTGDVDLDDSAKACLPLPLSLYLRFAPTIRDHVPQADSYMTVRTSDS</sequence>
<accession>A0A2T2P824</accession>
<dbReference type="InterPro" id="IPR036864">
    <property type="entry name" value="Zn2-C6_fun-type_DNA-bd_sf"/>
</dbReference>
<dbReference type="Pfam" id="PF11905">
    <property type="entry name" value="DUF3425"/>
    <property type="match status" value="1"/>
</dbReference>
<dbReference type="Pfam" id="PF00172">
    <property type="entry name" value="Zn_clus"/>
    <property type="match status" value="1"/>
</dbReference>
<evidence type="ECO:0000256" key="2">
    <source>
        <dbReference type="SAM" id="MobiDB-lite"/>
    </source>
</evidence>
<dbReference type="GO" id="GO:0000981">
    <property type="term" value="F:DNA-binding transcription factor activity, RNA polymerase II-specific"/>
    <property type="evidence" value="ECO:0007669"/>
    <property type="project" value="InterPro"/>
</dbReference>
<dbReference type="PANTHER" id="PTHR37012">
    <property type="entry name" value="B-ZIP TRANSCRIPTION FACTOR (EUROFUNG)-RELATED"/>
    <property type="match status" value="1"/>
</dbReference>
<dbReference type="GO" id="GO:0008270">
    <property type="term" value="F:zinc ion binding"/>
    <property type="evidence" value="ECO:0007669"/>
    <property type="project" value="InterPro"/>
</dbReference>
<name>A0A2T2P824_CORCC</name>
<dbReference type="CDD" id="cd00067">
    <property type="entry name" value="GAL4"/>
    <property type="match status" value="1"/>
</dbReference>
<dbReference type="PROSITE" id="PS50048">
    <property type="entry name" value="ZN2_CY6_FUNGAL_2"/>
    <property type="match status" value="1"/>
</dbReference>
<dbReference type="PROSITE" id="PS00463">
    <property type="entry name" value="ZN2_CY6_FUNGAL_1"/>
    <property type="match status" value="1"/>
</dbReference>
<keyword evidence="5" id="KW-1185">Reference proteome</keyword>
<protein>
    <recommendedName>
        <fullName evidence="3">Zn(2)-C6 fungal-type domain-containing protein</fullName>
    </recommendedName>
</protein>
<dbReference type="Proteomes" id="UP000240883">
    <property type="component" value="Unassembled WGS sequence"/>
</dbReference>
<organism evidence="4 5">
    <name type="scientific">Corynespora cassiicola Philippines</name>
    <dbReference type="NCBI Taxonomy" id="1448308"/>
    <lineage>
        <taxon>Eukaryota</taxon>
        <taxon>Fungi</taxon>
        <taxon>Dikarya</taxon>
        <taxon>Ascomycota</taxon>
        <taxon>Pezizomycotina</taxon>
        <taxon>Dothideomycetes</taxon>
        <taxon>Pleosporomycetidae</taxon>
        <taxon>Pleosporales</taxon>
        <taxon>Corynesporascaceae</taxon>
        <taxon>Corynespora</taxon>
    </lineage>
</organism>
<keyword evidence="1" id="KW-0539">Nucleus</keyword>
<dbReference type="OrthoDB" id="2985014at2759"/>
<evidence type="ECO:0000313" key="5">
    <source>
        <dbReference type="Proteomes" id="UP000240883"/>
    </source>
</evidence>
<feature type="compositionally biased region" description="Polar residues" evidence="2">
    <location>
        <begin position="171"/>
        <end position="187"/>
    </location>
</feature>
<dbReference type="SMART" id="SM00066">
    <property type="entry name" value="GAL4"/>
    <property type="match status" value="1"/>
</dbReference>